<proteinExistence type="predicted"/>
<gene>
    <name evidence="2" type="ORF">Pen02_22650</name>
</gene>
<name>A0ABQ4DXZ3_9ACTN</name>
<feature type="chain" id="PRO_5046931992" evidence="1">
    <location>
        <begin position="30"/>
        <end position="366"/>
    </location>
</feature>
<keyword evidence="3" id="KW-1185">Reference proteome</keyword>
<dbReference type="RefSeq" id="WP_203865913.1">
    <property type="nucleotide sequence ID" value="NZ_BONW01000010.1"/>
</dbReference>
<feature type="signal peptide" evidence="1">
    <location>
        <begin position="1"/>
        <end position="29"/>
    </location>
</feature>
<evidence type="ECO:0000313" key="3">
    <source>
        <dbReference type="Proteomes" id="UP000646749"/>
    </source>
</evidence>
<accession>A0ABQ4DXZ3</accession>
<protein>
    <submittedName>
        <fullName evidence="2">Uncharacterized protein</fullName>
    </submittedName>
</protein>
<comment type="caution">
    <text evidence="2">The sequence shown here is derived from an EMBL/GenBank/DDBJ whole genome shotgun (WGS) entry which is preliminary data.</text>
</comment>
<sequence length="366" mass="39089">MRLRPRILAVSLVAALAATVLGPPAPSQAATADRFGFAYVDNPIMPVWTVLDPTRQWGSWKTAFPALFAEGLRQAPGRYLIRFPQVGTGSRGNVHVTPVNRTGHYCEIVRWGQSGADELVDVQCHKPGGDRDDTQFTVLWTYSSGVLPPVNGSHAWLQWGPAAIVQAYNSVGGGVAVAPVGVGIYEVRLGGVGVAGTFAGNLQVTAVQPNAGPRRCKVARWGPSGADIIAYVTCFDSAGAPVNSEFTLSYHRERAVYGSFGPPKYTGYFFSVGALQTNWNYPAGGFGFNSVAPVVPAGRYLVTYPFLTEKETHAQVTAYGSGSNYCHLTQPWKLTAAPAAEVDTICFDNTGSPAPHSFLSTFTSRV</sequence>
<reference evidence="2 3" key="1">
    <citation type="submission" date="2021-01" db="EMBL/GenBank/DDBJ databases">
        <title>Whole genome shotgun sequence of Plantactinospora endophytica NBRC 110450.</title>
        <authorList>
            <person name="Komaki H."/>
            <person name="Tamura T."/>
        </authorList>
    </citation>
    <scope>NUCLEOTIDE SEQUENCE [LARGE SCALE GENOMIC DNA]</scope>
    <source>
        <strain evidence="2 3">NBRC 110450</strain>
    </source>
</reference>
<evidence type="ECO:0000313" key="2">
    <source>
        <dbReference type="EMBL" id="GIG87329.1"/>
    </source>
</evidence>
<dbReference type="EMBL" id="BONW01000010">
    <property type="protein sequence ID" value="GIG87329.1"/>
    <property type="molecule type" value="Genomic_DNA"/>
</dbReference>
<dbReference type="Proteomes" id="UP000646749">
    <property type="component" value="Unassembled WGS sequence"/>
</dbReference>
<evidence type="ECO:0000256" key="1">
    <source>
        <dbReference type="SAM" id="SignalP"/>
    </source>
</evidence>
<organism evidence="2 3">
    <name type="scientific">Plantactinospora endophytica</name>
    <dbReference type="NCBI Taxonomy" id="673535"/>
    <lineage>
        <taxon>Bacteria</taxon>
        <taxon>Bacillati</taxon>
        <taxon>Actinomycetota</taxon>
        <taxon>Actinomycetes</taxon>
        <taxon>Micromonosporales</taxon>
        <taxon>Micromonosporaceae</taxon>
        <taxon>Plantactinospora</taxon>
    </lineage>
</organism>
<keyword evidence="1" id="KW-0732">Signal</keyword>